<name>A0AAN6PY07_9PEZI</name>
<feature type="domain" description="Aminotransferase class V" evidence="1">
    <location>
        <begin position="34"/>
        <end position="465"/>
    </location>
</feature>
<reference evidence="2" key="2">
    <citation type="submission" date="2023-05" db="EMBL/GenBank/DDBJ databases">
        <authorList>
            <consortium name="Lawrence Berkeley National Laboratory"/>
            <person name="Steindorff A."/>
            <person name="Hensen N."/>
            <person name="Bonometti L."/>
            <person name="Westerberg I."/>
            <person name="Brannstrom I.O."/>
            <person name="Guillou S."/>
            <person name="Cros-Aarteil S."/>
            <person name="Calhoun S."/>
            <person name="Haridas S."/>
            <person name="Kuo A."/>
            <person name="Mondo S."/>
            <person name="Pangilinan J."/>
            <person name="Riley R."/>
            <person name="Labutti K."/>
            <person name="Andreopoulos B."/>
            <person name="Lipzen A."/>
            <person name="Chen C."/>
            <person name="Yanf M."/>
            <person name="Daum C."/>
            <person name="Ng V."/>
            <person name="Clum A."/>
            <person name="Ohm R."/>
            <person name="Martin F."/>
            <person name="Silar P."/>
            <person name="Natvig D."/>
            <person name="Lalanne C."/>
            <person name="Gautier V."/>
            <person name="Ament-Velasquez S.L."/>
            <person name="Kruys A."/>
            <person name="Hutchinson M.I."/>
            <person name="Powell A.J."/>
            <person name="Barry K."/>
            <person name="Miller A.N."/>
            <person name="Grigoriev I.V."/>
            <person name="Debuchy R."/>
            <person name="Gladieux P."/>
            <person name="Thoren M.H."/>
            <person name="Johannesson H."/>
        </authorList>
    </citation>
    <scope>NUCLEOTIDE SEQUENCE</scope>
    <source>
        <strain evidence="2">CBS 757.83</strain>
    </source>
</reference>
<keyword evidence="2" id="KW-0808">Transferase</keyword>
<dbReference type="InterPro" id="IPR015422">
    <property type="entry name" value="PyrdxlP-dep_Trfase_small"/>
</dbReference>
<dbReference type="SUPFAM" id="SSF53383">
    <property type="entry name" value="PLP-dependent transferases"/>
    <property type="match status" value="1"/>
</dbReference>
<dbReference type="GO" id="GO:0008483">
    <property type="term" value="F:transaminase activity"/>
    <property type="evidence" value="ECO:0007669"/>
    <property type="project" value="UniProtKB-KW"/>
</dbReference>
<dbReference type="InterPro" id="IPR015424">
    <property type="entry name" value="PyrdxlP-dep_Trfase"/>
</dbReference>
<evidence type="ECO:0000313" key="3">
    <source>
        <dbReference type="Proteomes" id="UP001305647"/>
    </source>
</evidence>
<evidence type="ECO:0000259" key="1">
    <source>
        <dbReference type="Pfam" id="PF00266"/>
    </source>
</evidence>
<dbReference type="AlphaFoldDB" id="A0AAN6PY07"/>
<organism evidence="2 3">
    <name type="scientific">Parathielavia hyrcaniae</name>
    <dbReference type="NCBI Taxonomy" id="113614"/>
    <lineage>
        <taxon>Eukaryota</taxon>
        <taxon>Fungi</taxon>
        <taxon>Dikarya</taxon>
        <taxon>Ascomycota</taxon>
        <taxon>Pezizomycotina</taxon>
        <taxon>Sordariomycetes</taxon>
        <taxon>Sordariomycetidae</taxon>
        <taxon>Sordariales</taxon>
        <taxon>Chaetomiaceae</taxon>
        <taxon>Parathielavia</taxon>
    </lineage>
</organism>
<dbReference type="InterPro" id="IPR000192">
    <property type="entry name" value="Aminotrans_V_dom"/>
</dbReference>
<dbReference type="EMBL" id="MU863672">
    <property type="protein sequence ID" value="KAK4097567.1"/>
    <property type="molecule type" value="Genomic_DNA"/>
</dbReference>
<sequence length="490" mass="52870">MSHIESAYPEYQFTARLDELRRTEYGYLDAQDHVYLDYTGAGLAAAAQVHHHQQRLAQVLSGNPHSSNPTSAAATEAIEATRARILAHVKASPDEYTVIFTPNATGAARLVGEAYPFRRGTRFVLTADNHNSINGIREYARAGSAETAYIPLDSPDLRVNEANVVAALSPPSSSSFRNKGLFAYPAQSNYSGVRHPLSWVPLAQRHGYHVLLDAAAYLPTSTLDLSSDGGGGIKPDFVLVSWYKLFGYPTGVGCLIARRDTLELLRPRRPWFSGGTIQAAAASAAWHRMAPGAEAFEDGTVNFLSIPDVKFGLDWLDGMGSAGVIETRVKCLTGWFLTRLLALRHSDGSPMARVYGPTGAADRMTMRGGTVTFNLLDGAGKVVDERLVALESAAARISLRTGCFCNPGAGEASLGLDMKVVRKLGRVRQQRPDMDAFARENSIPALGAVRVSFGAVSTAADVDKFFGFAEKTYKDRVTTTAGLPPRELAC</sequence>
<dbReference type="PANTHER" id="PTHR14237:SF19">
    <property type="entry name" value="MITOCHONDRIAL AMIDOXIME REDUCING COMPONENT 1"/>
    <property type="match status" value="1"/>
</dbReference>
<dbReference type="InterPro" id="IPR015421">
    <property type="entry name" value="PyrdxlP-dep_Trfase_major"/>
</dbReference>
<protein>
    <submittedName>
        <fullName evidence="2">Aminotransferase class-V</fullName>
    </submittedName>
</protein>
<evidence type="ECO:0000313" key="2">
    <source>
        <dbReference type="EMBL" id="KAK4097567.1"/>
    </source>
</evidence>
<gene>
    <name evidence="2" type="ORF">N658DRAFT_478654</name>
</gene>
<accession>A0AAN6PY07</accession>
<keyword evidence="3" id="KW-1185">Reference proteome</keyword>
<dbReference type="Gene3D" id="3.90.1150.10">
    <property type="entry name" value="Aspartate Aminotransferase, domain 1"/>
    <property type="match status" value="1"/>
</dbReference>
<dbReference type="Gene3D" id="3.40.640.10">
    <property type="entry name" value="Type I PLP-dependent aspartate aminotransferase-like (Major domain)"/>
    <property type="match status" value="1"/>
</dbReference>
<reference evidence="2" key="1">
    <citation type="journal article" date="2023" name="Mol. Phylogenet. Evol.">
        <title>Genome-scale phylogeny and comparative genomics of the fungal order Sordariales.</title>
        <authorList>
            <person name="Hensen N."/>
            <person name="Bonometti L."/>
            <person name="Westerberg I."/>
            <person name="Brannstrom I.O."/>
            <person name="Guillou S."/>
            <person name="Cros-Aarteil S."/>
            <person name="Calhoun S."/>
            <person name="Haridas S."/>
            <person name="Kuo A."/>
            <person name="Mondo S."/>
            <person name="Pangilinan J."/>
            <person name="Riley R."/>
            <person name="LaButti K."/>
            <person name="Andreopoulos B."/>
            <person name="Lipzen A."/>
            <person name="Chen C."/>
            <person name="Yan M."/>
            <person name="Daum C."/>
            <person name="Ng V."/>
            <person name="Clum A."/>
            <person name="Steindorff A."/>
            <person name="Ohm R.A."/>
            <person name="Martin F."/>
            <person name="Silar P."/>
            <person name="Natvig D.O."/>
            <person name="Lalanne C."/>
            <person name="Gautier V."/>
            <person name="Ament-Velasquez S.L."/>
            <person name="Kruys A."/>
            <person name="Hutchinson M.I."/>
            <person name="Powell A.J."/>
            <person name="Barry K."/>
            <person name="Miller A.N."/>
            <person name="Grigoriev I.V."/>
            <person name="Debuchy R."/>
            <person name="Gladieux P."/>
            <person name="Hiltunen Thoren M."/>
            <person name="Johannesson H."/>
        </authorList>
    </citation>
    <scope>NUCLEOTIDE SEQUENCE</scope>
    <source>
        <strain evidence="2">CBS 757.83</strain>
    </source>
</reference>
<proteinExistence type="predicted"/>
<dbReference type="Proteomes" id="UP001305647">
    <property type="component" value="Unassembled WGS sequence"/>
</dbReference>
<dbReference type="PANTHER" id="PTHR14237">
    <property type="entry name" value="MOLYBDOPTERIN COFACTOR SULFURASE MOSC"/>
    <property type="match status" value="1"/>
</dbReference>
<dbReference type="Pfam" id="PF00266">
    <property type="entry name" value="Aminotran_5"/>
    <property type="match status" value="1"/>
</dbReference>
<comment type="caution">
    <text evidence="2">The sequence shown here is derived from an EMBL/GenBank/DDBJ whole genome shotgun (WGS) entry which is preliminary data.</text>
</comment>
<keyword evidence="2" id="KW-0032">Aminotransferase</keyword>